<accession>A0ABU6TP89</accession>
<sequence length="143" mass="15699">MASPSTPTSAVVSPSSTATMAIDPYLLTTADKPGPNHKLLDVQIRYEQIGSFCFCCGHIGHEVRNCNTHIEDSLKGDVLDEKWGEWLRSDQGGRRVLAAKENVNPNLNLNEGNALNKPTKPFPVNLIRDLASLSMNSQNVKLR</sequence>
<keyword evidence="4" id="KW-1185">Reference proteome</keyword>
<dbReference type="InterPro" id="IPR025836">
    <property type="entry name" value="Zn_knuckle_CX2CX4HX4C"/>
</dbReference>
<dbReference type="Pfam" id="PF14392">
    <property type="entry name" value="zf-CCHC_4"/>
    <property type="match status" value="1"/>
</dbReference>
<proteinExistence type="predicted"/>
<feature type="domain" description="CCHC-type" evidence="2">
    <location>
        <begin position="53"/>
        <end position="66"/>
    </location>
</feature>
<evidence type="ECO:0000313" key="3">
    <source>
        <dbReference type="EMBL" id="MED6149753.1"/>
    </source>
</evidence>
<keyword evidence="1" id="KW-0479">Metal-binding</keyword>
<evidence type="ECO:0000259" key="2">
    <source>
        <dbReference type="PROSITE" id="PS50158"/>
    </source>
</evidence>
<evidence type="ECO:0000256" key="1">
    <source>
        <dbReference type="PROSITE-ProRule" id="PRU00047"/>
    </source>
</evidence>
<protein>
    <recommendedName>
        <fullName evidence="2">CCHC-type domain-containing protein</fullName>
    </recommendedName>
</protein>
<gene>
    <name evidence="3" type="ORF">PIB30_065611</name>
</gene>
<comment type="caution">
    <text evidence="3">The sequence shown here is derived from an EMBL/GenBank/DDBJ whole genome shotgun (WGS) entry which is preliminary data.</text>
</comment>
<keyword evidence="1" id="KW-0863">Zinc-finger</keyword>
<dbReference type="PROSITE" id="PS50158">
    <property type="entry name" value="ZF_CCHC"/>
    <property type="match status" value="1"/>
</dbReference>
<name>A0ABU6TP89_9FABA</name>
<organism evidence="3 4">
    <name type="scientific">Stylosanthes scabra</name>
    <dbReference type="NCBI Taxonomy" id="79078"/>
    <lineage>
        <taxon>Eukaryota</taxon>
        <taxon>Viridiplantae</taxon>
        <taxon>Streptophyta</taxon>
        <taxon>Embryophyta</taxon>
        <taxon>Tracheophyta</taxon>
        <taxon>Spermatophyta</taxon>
        <taxon>Magnoliopsida</taxon>
        <taxon>eudicotyledons</taxon>
        <taxon>Gunneridae</taxon>
        <taxon>Pentapetalae</taxon>
        <taxon>rosids</taxon>
        <taxon>fabids</taxon>
        <taxon>Fabales</taxon>
        <taxon>Fabaceae</taxon>
        <taxon>Papilionoideae</taxon>
        <taxon>50 kb inversion clade</taxon>
        <taxon>dalbergioids sensu lato</taxon>
        <taxon>Dalbergieae</taxon>
        <taxon>Pterocarpus clade</taxon>
        <taxon>Stylosanthes</taxon>
    </lineage>
</organism>
<reference evidence="3 4" key="1">
    <citation type="journal article" date="2023" name="Plants (Basel)">
        <title>Bridging the Gap: Combining Genomics and Transcriptomics Approaches to Understand Stylosanthes scabra, an Orphan Legume from the Brazilian Caatinga.</title>
        <authorList>
            <person name="Ferreira-Neto J.R.C."/>
            <person name="da Silva M.D."/>
            <person name="Binneck E."/>
            <person name="de Melo N.F."/>
            <person name="da Silva R.H."/>
            <person name="de Melo A.L.T.M."/>
            <person name="Pandolfi V."/>
            <person name="Bustamante F.O."/>
            <person name="Brasileiro-Vidal A.C."/>
            <person name="Benko-Iseppon A.M."/>
        </authorList>
    </citation>
    <scope>NUCLEOTIDE SEQUENCE [LARGE SCALE GENOMIC DNA]</scope>
    <source>
        <tissue evidence="3">Leaves</tissue>
    </source>
</reference>
<dbReference type="InterPro" id="IPR001878">
    <property type="entry name" value="Znf_CCHC"/>
</dbReference>
<dbReference type="Proteomes" id="UP001341840">
    <property type="component" value="Unassembled WGS sequence"/>
</dbReference>
<dbReference type="EMBL" id="JASCZI010091277">
    <property type="protein sequence ID" value="MED6149753.1"/>
    <property type="molecule type" value="Genomic_DNA"/>
</dbReference>
<keyword evidence="1" id="KW-0862">Zinc</keyword>
<evidence type="ECO:0000313" key="4">
    <source>
        <dbReference type="Proteomes" id="UP001341840"/>
    </source>
</evidence>